<name>A0ABU7JWA0_9NOCA</name>
<protein>
    <submittedName>
        <fullName evidence="2">Type IV toxin-antitoxin system AbiEi family antitoxin domain-containing protein</fullName>
    </submittedName>
</protein>
<proteinExistence type="predicted"/>
<feature type="domain" description="AbiEi antitoxin N-terminal" evidence="1">
    <location>
        <begin position="4"/>
        <end position="37"/>
    </location>
</feature>
<evidence type="ECO:0000313" key="2">
    <source>
        <dbReference type="EMBL" id="MEE2034301.1"/>
    </source>
</evidence>
<comment type="caution">
    <text evidence="2">The sequence shown here is derived from an EMBL/GenBank/DDBJ whole genome shotgun (WGS) entry which is preliminary data.</text>
</comment>
<dbReference type="Pfam" id="PF13338">
    <property type="entry name" value="AbiEi_4"/>
    <property type="match status" value="1"/>
</dbReference>
<reference evidence="2 3" key="1">
    <citation type="submission" date="2023-08" db="EMBL/GenBank/DDBJ databases">
        <authorList>
            <person name="Girao M."/>
            <person name="Carvalho M.F."/>
        </authorList>
    </citation>
    <scope>NUCLEOTIDE SEQUENCE [LARGE SCALE GENOMIC DNA]</scope>
    <source>
        <strain evidence="2 3">CC-R104</strain>
    </source>
</reference>
<dbReference type="EMBL" id="JAUZMZ010000135">
    <property type="protein sequence ID" value="MEE2034301.1"/>
    <property type="molecule type" value="Genomic_DNA"/>
</dbReference>
<evidence type="ECO:0000313" key="3">
    <source>
        <dbReference type="Proteomes" id="UP001331936"/>
    </source>
</evidence>
<sequence length="319" mass="35731">MGAIIRRSEAQERGVTAAEIRRLIRTGAWKRLAPGLYIPSTTYEAADDRGRHRFRAAAAFARAAPDAVLSHVSAAVVHGLEAWRMSLDDVHLTRRRSGGSAKTSGRVLHASRFDDDEVVEKDGMRVLAVARTLVDLGATVPFEQAVVVGDHALRNGLVTLEDLETPVERMGRHPGRAKAARAVRFMSDRSDSVGESRSRVLMVREQLPLPQTQVDVFDEFGNWLARVDFLWQEHGVIGEFDGRIKYRRDGVATTDAEDVVFREKLREDRLRHAGWVVVRWTWADLERPGVVAERIRRGFALAARGTVPTGSCRMRKIPR</sequence>
<gene>
    <name evidence="2" type="ORF">Q8814_19645</name>
</gene>
<accession>A0ABU7JWA0</accession>
<keyword evidence="3" id="KW-1185">Reference proteome</keyword>
<dbReference type="RefSeq" id="WP_330153681.1">
    <property type="nucleotide sequence ID" value="NZ_JAUZMZ010000135.1"/>
</dbReference>
<dbReference type="InterPro" id="IPR025159">
    <property type="entry name" value="AbiEi_N"/>
</dbReference>
<evidence type="ECO:0000259" key="1">
    <source>
        <dbReference type="Pfam" id="PF13338"/>
    </source>
</evidence>
<organism evidence="2 3">
    <name type="scientific">Rhodococcus chondri</name>
    <dbReference type="NCBI Taxonomy" id="3065941"/>
    <lineage>
        <taxon>Bacteria</taxon>
        <taxon>Bacillati</taxon>
        <taxon>Actinomycetota</taxon>
        <taxon>Actinomycetes</taxon>
        <taxon>Mycobacteriales</taxon>
        <taxon>Nocardiaceae</taxon>
        <taxon>Rhodococcus</taxon>
    </lineage>
</organism>
<dbReference type="Proteomes" id="UP001331936">
    <property type="component" value="Unassembled WGS sequence"/>
</dbReference>